<dbReference type="GO" id="GO:0051015">
    <property type="term" value="F:actin filament binding"/>
    <property type="evidence" value="ECO:0007669"/>
    <property type="project" value="EnsemblFungi"/>
</dbReference>
<reference evidence="7" key="1">
    <citation type="submission" date="2018-07" db="EMBL/GenBank/DDBJ databases">
        <authorList>
            <person name="Quirk P.G."/>
            <person name="Krulwich T.A."/>
        </authorList>
    </citation>
    <scope>NUCLEOTIDE SEQUENCE</scope>
    <source>
        <strain evidence="7">96224</strain>
    </source>
</reference>
<dbReference type="OrthoDB" id="340550at2759"/>
<evidence type="ECO:0000256" key="2">
    <source>
        <dbReference type="ARBA" id="ARBA00014038"/>
    </source>
</evidence>
<name>A0A061HMV6_BLUGR</name>
<evidence type="ECO:0000256" key="5">
    <source>
        <dbReference type="ARBA" id="ARBA00025389"/>
    </source>
</evidence>
<accession>A0A061HMV6</accession>
<dbReference type="Gene3D" id="3.30.1140.60">
    <property type="entry name" value="F-actin capping protein, alpha subunit"/>
    <property type="match status" value="1"/>
</dbReference>
<evidence type="ECO:0000256" key="1">
    <source>
        <dbReference type="ARBA" id="ARBA00010479"/>
    </source>
</evidence>
<protein>
    <recommendedName>
        <fullName evidence="2 6">F-actin-capping protein subunit alpha</fullName>
    </recommendedName>
</protein>
<dbReference type="GO" id="GO:0110085">
    <property type="term" value="C:mitotic actomyosin contractile ring"/>
    <property type="evidence" value="ECO:0007669"/>
    <property type="project" value="EnsemblFungi"/>
</dbReference>
<keyword evidence="3 6" id="KW-0117">Actin capping</keyword>
<dbReference type="AlphaFoldDB" id="A0A061HMV6"/>
<feature type="non-terminal residue" evidence="7">
    <location>
        <position position="273"/>
    </location>
</feature>
<dbReference type="EMBL" id="UIGY01000001">
    <property type="protein sequence ID" value="SUZ07585.1"/>
    <property type="molecule type" value="Genomic_DNA"/>
</dbReference>
<dbReference type="InterPro" id="IPR042489">
    <property type="entry name" value="CapZ_alpha_1"/>
</dbReference>
<comment type="subunit">
    <text evidence="6">Heterodimer of an alpha and a beta subunit.</text>
</comment>
<dbReference type="InterPro" id="IPR037282">
    <property type="entry name" value="CapZ_alpha/beta"/>
</dbReference>
<evidence type="ECO:0000256" key="3">
    <source>
        <dbReference type="ARBA" id="ARBA00022467"/>
    </source>
</evidence>
<evidence type="ECO:0000256" key="4">
    <source>
        <dbReference type="ARBA" id="ARBA00023203"/>
    </source>
</evidence>
<dbReference type="PANTHER" id="PTHR10653">
    <property type="entry name" value="F-ACTIN-CAPPING PROTEIN SUBUNIT ALPHA"/>
    <property type="match status" value="1"/>
</dbReference>
<dbReference type="PRINTS" id="PR00191">
    <property type="entry name" value="FACTINCAPA"/>
</dbReference>
<dbReference type="PANTHER" id="PTHR10653:SF0">
    <property type="entry name" value="F-ACTIN-CAPPING PROTEIN SUBUNIT ALPHA"/>
    <property type="match status" value="1"/>
</dbReference>
<dbReference type="GO" id="GO:0030036">
    <property type="term" value="P:actin cytoskeleton organization"/>
    <property type="evidence" value="ECO:0007669"/>
    <property type="project" value="TreeGrafter"/>
</dbReference>
<gene>
    <name evidence="7" type="ORF">BGT96224V2_LOCUS815</name>
</gene>
<sequence length="273" mass="30584">MSAQLATVSAFIKGAPPGELPNVVSDIKVLTNNDPKIISELGPVFQSYNENQFTTVKLPDTDQNIIVSAYNSLGEGRYYDVNSCLSFSFDHETQKPSEVQSYMLESNHSDFVKSISKNLRLYLNEHYSNASCGVYPTNEDSEIAILIVANQYSPRNFWNGQWKSLYIYSPATSCLSGQINVDVHYYEDGNVRLLTSKPVSLSVSHDSTETVLKEIKGLEKKYQEELTNGFQNLSEGAFRGLRRQLPVTRQKVEWDKIAGYRLGQDIGGGSIKK</sequence>
<dbReference type="InterPro" id="IPR002189">
    <property type="entry name" value="CapZ_alpha"/>
</dbReference>
<proteinExistence type="inferred from homology"/>
<organism evidence="7">
    <name type="scientific">Blumeria graminis f. sp. tritici 96224</name>
    <dbReference type="NCBI Taxonomy" id="1268274"/>
    <lineage>
        <taxon>Eukaryota</taxon>
        <taxon>Fungi</taxon>
        <taxon>Dikarya</taxon>
        <taxon>Ascomycota</taxon>
        <taxon>Pezizomycotina</taxon>
        <taxon>Leotiomycetes</taxon>
        <taxon>Erysiphales</taxon>
        <taxon>Erysiphaceae</taxon>
        <taxon>Blumeria</taxon>
    </lineage>
</organism>
<comment type="similarity">
    <text evidence="1 6">Belongs to the F-actin-capping protein alpha subunit family.</text>
</comment>
<evidence type="ECO:0000313" key="7">
    <source>
        <dbReference type="EMBL" id="SUZ07585.1"/>
    </source>
</evidence>
<dbReference type="Pfam" id="PF01267">
    <property type="entry name" value="F-actin_cap_A"/>
    <property type="match status" value="1"/>
</dbReference>
<dbReference type="FunFam" id="3.90.1150.210:FF:000003">
    <property type="entry name" value="F-actin-capping protein subunit alpha"/>
    <property type="match status" value="1"/>
</dbReference>
<dbReference type="SUPFAM" id="SSF90096">
    <property type="entry name" value="Subunits of heterodimeric actin filament capping protein Capz"/>
    <property type="match status" value="1"/>
</dbReference>
<dbReference type="Gene3D" id="3.90.1150.210">
    <property type="entry name" value="F-actin capping protein, beta subunit"/>
    <property type="match status" value="1"/>
</dbReference>
<dbReference type="GO" id="GO:0005934">
    <property type="term" value="C:cellular bud tip"/>
    <property type="evidence" value="ECO:0007669"/>
    <property type="project" value="EnsemblFungi"/>
</dbReference>
<dbReference type="InterPro" id="IPR017865">
    <property type="entry name" value="F-actin_cap_asu_CS"/>
</dbReference>
<comment type="function">
    <text evidence="5 6">F-actin-capping proteins bind in a Ca(2+)-independent manner to the fast growing ends of actin filaments (barbed end) thereby blocking the exchange of subunits at these ends. Unlike other capping proteins (such as gelsolin and severin), these proteins do not sever actin filaments.</text>
</comment>
<dbReference type="HOGENOM" id="CLU_045161_0_0_1"/>
<dbReference type="GO" id="GO:0030479">
    <property type="term" value="C:actin cortical patch"/>
    <property type="evidence" value="ECO:0007669"/>
    <property type="project" value="EnsemblFungi"/>
</dbReference>
<keyword evidence="4 6" id="KW-0009">Actin-binding</keyword>
<dbReference type="GO" id="GO:0051016">
    <property type="term" value="P:barbed-end actin filament capping"/>
    <property type="evidence" value="ECO:0007669"/>
    <property type="project" value="UniProtKB-UniRule"/>
</dbReference>
<dbReference type="InterPro" id="IPR042276">
    <property type="entry name" value="CapZ_alpha/beta_2"/>
</dbReference>
<evidence type="ECO:0000256" key="6">
    <source>
        <dbReference type="RuleBase" id="RU365077"/>
    </source>
</evidence>
<dbReference type="PROSITE" id="PS00748">
    <property type="entry name" value="F_ACTIN_CAPPING_A_1"/>
    <property type="match status" value="1"/>
</dbReference>
<dbReference type="GO" id="GO:0008290">
    <property type="term" value="C:F-actin capping protein complex"/>
    <property type="evidence" value="ECO:0007669"/>
    <property type="project" value="UniProtKB-UniRule"/>
</dbReference>
<dbReference type="GO" id="GO:0000131">
    <property type="term" value="C:incipient cellular bud site"/>
    <property type="evidence" value="ECO:0007669"/>
    <property type="project" value="EnsemblFungi"/>
</dbReference>